<evidence type="ECO:0000313" key="1">
    <source>
        <dbReference type="EMBL" id="KAI9186915.1"/>
    </source>
</evidence>
<dbReference type="InterPro" id="IPR004242">
    <property type="entry name" value="Transposase_21"/>
</dbReference>
<keyword evidence="2" id="KW-1185">Reference proteome</keyword>
<reference evidence="1" key="1">
    <citation type="journal article" date="2022" name="Plant J.">
        <title>Strategies of tolerance reflected in two North American maple genomes.</title>
        <authorList>
            <person name="McEvoy S.L."/>
            <person name="Sezen U.U."/>
            <person name="Trouern-Trend A."/>
            <person name="McMahon S.M."/>
            <person name="Schaberg P.G."/>
            <person name="Yang J."/>
            <person name="Wegrzyn J.L."/>
            <person name="Swenson N.G."/>
        </authorList>
    </citation>
    <scope>NUCLEOTIDE SEQUENCE</scope>
    <source>
        <strain evidence="1">91603</strain>
    </source>
</reference>
<dbReference type="AlphaFoldDB" id="A0AAD5NXG4"/>
<evidence type="ECO:0000313" key="2">
    <source>
        <dbReference type="Proteomes" id="UP001064489"/>
    </source>
</evidence>
<sequence length="371" mass="42439">MIGMITEAIGFPNISSSLGSDHPSPNEYGEGPNDETTKFLKFLQDAESPSYPGCEKFTQLSFIIRLLHLKVLSGWTNRSFTLLLELLKEAMPSEVKLPSSYYDAQKITVDLGFTYKTWDACPKSCMLFRNEDEKLDACDICDESRYKEVDRDSSNRQTEGKRIPVKQVRYFPLVPRLQRLFMSSKTSSFMNWHLEGHTDDGVLRHPADNSAWKEFDKDNSDFASDSHNIRLGLAANGFNPFITMSTTHSTWPVVLIPYNLPPLMCMKQPFFMLSVLIDDPKGPGNKIDVYLQPLIEELKEFWHEGVLTYDALSNEMFKLHAALLWTINDFPAFGNLSGWSTRGEKACPCCNRNTKSHWLSHGRKYCYMGHR</sequence>
<accession>A0AAD5NXG4</accession>
<dbReference type="EMBL" id="JAJSOW010000100">
    <property type="protein sequence ID" value="KAI9186915.1"/>
    <property type="molecule type" value="Genomic_DNA"/>
</dbReference>
<organism evidence="1 2">
    <name type="scientific">Acer negundo</name>
    <name type="common">Box elder</name>
    <dbReference type="NCBI Taxonomy" id="4023"/>
    <lineage>
        <taxon>Eukaryota</taxon>
        <taxon>Viridiplantae</taxon>
        <taxon>Streptophyta</taxon>
        <taxon>Embryophyta</taxon>
        <taxon>Tracheophyta</taxon>
        <taxon>Spermatophyta</taxon>
        <taxon>Magnoliopsida</taxon>
        <taxon>eudicotyledons</taxon>
        <taxon>Gunneridae</taxon>
        <taxon>Pentapetalae</taxon>
        <taxon>rosids</taxon>
        <taxon>malvids</taxon>
        <taxon>Sapindales</taxon>
        <taxon>Sapindaceae</taxon>
        <taxon>Hippocastanoideae</taxon>
        <taxon>Acereae</taxon>
        <taxon>Acer</taxon>
    </lineage>
</organism>
<reference evidence="1" key="2">
    <citation type="submission" date="2023-02" db="EMBL/GenBank/DDBJ databases">
        <authorList>
            <person name="Swenson N.G."/>
            <person name="Wegrzyn J.L."/>
            <person name="Mcevoy S.L."/>
        </authorList>
    </citation>
    <scope>NUCLEOTIDE SEQUENCE</scope>
    <source>
        <strain evidence="1">91603</strain>
        <tissue evidence="1">Leaf</tissue>
    </source>
</reference>
<name>A0AAD5NXG4_ACENE</name>
<dbReference type="Pfam" id="PF02992">
    <property type="entry name" value="Transposase_21"/>
    <property type="match status" value="1"/>
</dbReference>
<dbReference type="Proteomes" id="UP001064489">
    <property type="component" value="Chromosome 3"/>
</dbReference>
<gene>
    <name evidence="1" type="ORF">LWI28_022235</name>
</gene>
<dbReference type="PANTHER" id="PTHR10775:SF185">
    <property type="entry name" value="OS08G0208400 PROTEIN"/>
    <property type="match status" value="1"/>
</dbReference>
<evidence type="ECO:0008006" key="3">
    <source>
        <dbReference type="Google" id="ProtNLM"/>
    </source>
</evidence>
<proteinExistence type="predicted"/>
<dbReference type="PANTHER" id="PTHR10775">
    <property type="entry name" value="OS08G0208400 PROTEIN"/>
    <property type="match status" value="1"/>
</dbReference>
<protein>
    <recommendedName>
        <fullName evidence="3">Transposase</fullName>
    </recommendedName>
</protein>
<comment type="caution">
    <text evidence="1">The sequence shown here is derived from an EMBL/GenBank/DDBJ whole genome shotgun (WGS) entry which is preliminary data.</text>
</comment>